<reference evidence="2 3" key="1">
    <citation type="submission" date="2018-07" db="EMBL/GenBank/DDBJ databases">
        <title>Genome sequences of Haloplanus salinus JCM 18368T.</title>
        <authorList>
            <person name="Kim Y.B."/>
            <person name="Roh S.W."/>
        </authorList>
    </citation>
    <scope>NUCLEOTIDE SEQUENCE [LARGE SCALE GENOMIC DNA]</scope>
    <source>
        <strain evidence="2 3">JCM 18368</strain>
    </source>
</reference>
<evidence type="ECO:0000313" key="3">
    <source>
        <dbReference type="Proteomes" id="UP000252189"/>
    </source>
</evidence>
<keyword evidence="3" id="KW-1185">Reference proteome</keyword>
<protein>
    <recommendedName>
        <fullName evidence="1">Halobacterial output domain-containing protein</fullName>
    </recommendedName>
</protein>
<comment type="caution">
    <text evidence="2">The sequence shown here is derived from an EMBL/GenBank/DDBJ whole genome shotgun (WGS) entry which is preliminary data.</text>
</comment>
<dbReference type="Pfam" id="PF18545">
    <property type="entry name" value="HalOD1"/>
    <property type="match status" value="1"/>
</dbReference>
<dbReference type="AlphaFoldDB" id="A0A368N7E7"/>
<sequence length="104" mass="11483">MRESPSEKPVSVDYDAESEMHLARFDPDAIAPSMAIVEAMATILDTPPTELEPLVKRVDPMALDRLVSGVDDGNDRSLKFRYLDRRVTVRSRGVVEVAPPSDGD</sequence>
<name>A0A368N7E7_9EURY</name>
<organism evidence="2 3">
    <name type="scientific">Haloplanus salinus</name>
    <dbReference type="NCBI Taxonomy" id="1126245"/>
    <lineage>
        <taxon>Archaea</taxon>
        <taxon>Methanobacteriati</taxon>
        <taxon>Methanobacteriota</taxon>
        <taxon>Stenosarchaea group</taxon>
        <taxon>Halobacteria</taxon>
        <taxon>Halobacteriales</taxon>
        <taxon>Haloferacaceae</taxon>
        <taxon>Haloplanus</taxon>
    </lineage>
</organism>
<accession>A0A368N7E7</accession>
<gene>
    <name evidence="2" type="ORF">DU504_01760</name>
</gene>
<dbReference type="InterPro" id="IPR040624">
    <property type="entry name" value="HalOD1"/>
</dbReference>
<dbReference type="RefSeq" id="WP_114447687.1">
    <property type="nucleotide sequence ID" value="NZ_QPHM01000001.1"/>
</dbReference>
<evidence type="ECO:0000259" key="1">
    <source>
        <dbReference type="Pfam" id="PF18545"/>
    </source>
</evidence>
<feature type="domain" description="Halobacterial output" evidence="1">
    <location>
        <begin position="32"/>
        <end position="99"/>
    </location>
</feature>
<dbReference type="Proteomes" id="UP000252189">
    <property type="component" value="Unassembled WGS sequence"/>
</dbReference>
<dbReference type="OrthoDB" id="271604at2157"/>
<evidence type="ECO:0000313" key="2">
    <source>
        <dbReference type="EMBL" id="RCU46136.1"/>
    </source>
</evidence>
<dbReference type="EMBL" id="QPHM01000001">
    <property type="protein sequence ID" value="RCU46136.1"/>
    <property type="molecule type" value="Genomic_DNA"/>
</dbReference>
<proteinExistence type="predicted"/>